<protein>
    <submittedName>
        <fullName evidence="1">Uncharacterized protein</fullName>
    </submittedName>
</protein>
<comment type="caution">
    <text evidence="1">The sequence shown here is derived from an EMBL/GenBank/DDBJ whole genome shotgun (WGS) entry which is preliminary data.</text>
</comment>
<name>A0ACC2V9Y9_9TREE</name>
<organism evidence="1 2">
    <name type="scientific">Naganishia cerealis</name>
    <dbReference type="NCBI Taxonomy" id="610337"/>
    <lineage>
        <taxon>Eukaryota</taxon>
        <taxon>Fungi</taxon>
        <taxon>Dikarya</taxon>
        <taxon>Basidiomycota</taxon>
        <taxon>Agaricomycotina</taxon>
        <taxon>Tremellomycetes</taxon>
        <taxon>Filobasidiales</taxon>
        <taxon>Filobasidiaceae</taxon>
        <taxon>Naganishia</taxon>
    </lineage>
</organism>
<proteinExistence type="predicted"/>
<accession>A0ACC2V9Y9</accession>
<keyword evidence="2" id="KW-1185">Reference proteome</keyword>
<dbReference type="EMBL" id="JASBWR010000099">
    <property type="protein sequence ID" value="KAJ9095745.1"/>
    <property type="molecule type" value="Genomic_DNA"/>
</dbReference>
<evidence type="ECO:0000313" key="2">
    <source>
        <dbReference type="Proteomes" id="UP001241377"/>
    </source>
</evidence>
<gene>
    <name evidence="1" type="ORF">QFC19_007458</name>
</gene>
<evidence type="ECO:0000313" key="1">
    <source>
        <dbReference type="EMBL" id="KAJ9095745.1"/>
    </source>
</evidence>
<sequence>MPASAINASATKTPALPPQSSSWQSESLTTAVEEDRTDERSEAEKMNKSQREEAGLPRLTAYATADGYKMKLLQAFLKREHGVGVVRVFDDAVYAVSIAIDETNESDRQSRELSPDVDKTFRTGHDIPGSEQRNPIQDMEPTRLSTSDPVESRLATDHQNVFGEDRSAAGIKHNVQKSAAQAHLAAERERAKRRRRRQSESSSNKVAEVVFFEYGVTVFFGLSEREERDVLEDCENAGIWTRPVADADWEVEECHYVYDPDATYPRIYNDLFTFKSHSHLLKLSVSHAIAQSTKLSIYESVMQDSLSSTASFPKELATTGELNLSRRDALKMTGRLFRLRMDVNLSSGILDTPELFWSEASLLPLYEAIRDYLEIGPRVQVLNDRLAVTGDLLGIIHDYIDQDKMHQITWIVIILITFGEVTARIIFVAANRKRGELLVLKGAKSLLSLPQK</sequence>
<reference evidence="1" key="1">
    <citation type="submission" date="2023-04" db="EMBL/GenBank/DDBJ databases">
        <title>Draft Genome sequencing of Naganishia species isolated from polar environments using Oxford Nanopore Technology.</title>
        <authorList>
            <person name="Leo P."/>
            <person name="Venkateswaran K."/>
        </authorList>
    </citation>
    <scope>NUCLEOTIDE SEQUENCE</scope>
    <source>
        <strain evidence="1">MNA-CCFEE 5261</strain>
    </source>
</reference>
<dbReference type="Proteomes" id="UP001241377">
    <property type="component" value="Unassembled WGS sequence"/>
</dbReference>